<name>A0A1I8NK77_MUSDO</name>
<organism evidence="1">
    <name type="scientific">Musca domestica</name>
    <name type="common">House fly</name>
    <dbReference type="NCBI Taxonomy" id="7370"/>
    <lineage>
        <taxon>Eukaryota</taxon>
        <taxon>Metazoa</taxon>
        <taxon>Ecdysozoa</taxon>
        <taxon>Arthropoda</taxon>
        <taxon>Hexapoda</taxon>
        <taxon>Insecta</taxon>
        <taxon>Pterygota</taxon>
        <taxon>Neoptera</taxon>
        <taxon>Endopterygota</taxon>
        <taxon>Diptera</taxon>
        <taxon>Brachycera</taxon>
        <taxon>Muscomorpha</taxon>
        <taxon>Muscoidea</taxon>
        <taxon>Muscidae</taxon>
        <taxon>Musca</taxon>
    </lineage>
</organism>
<reference evidence="1" key="1">
    <citation type="submission" date="2020-05" db="UniProtKB">
        <authorList>
            <consortium name="EnsemblMetazoa"/>
        </authorList>
    </citation>
    <scope>IDENTIFICATION</scope>
    <source>
        <strain evidence="1">Aabys</strain>
    </source>
</reference>
<dbReference type="EnsemblMetazoa" id="MDOA016499-RA">
    <property type="protein sequence ID" value="MDOA016499-PA"/>
    <property type="gene ID" value="MDOA016499"/>
</dbReference>
<protein>
    <submittedName>
        <fullName evidence="1">Uncharacterized protein</fullName>
    </submittedName>
</protein>
<dbReference type="VEuPathDB" id="VectorBase:MDOMA2_006190"/>
<dbReference type="VEuPathDB" id="VectorBase:MDOA016499"/>
<evidence type="ECO:0000313" key="1">
    <source>
        <dbReference type="EnsemblMetazoa" id="MDOA016499-PA"/>
    </source>
</evidence>
<dbReference type="AlphaFoldDB" id="A0A1I8NK77"/>
<dbReference type="Pfam" id="PF03564">
    <property type="entry name" value="DUF1759"/>
    <property type="match status" value="1"/>
</dbReference>
<accession>A0A1I8NK77</accession>
<dbReference type="PANTHER" id="PTHR47331">
    <property type="entry name" value="PHD-TYPE DOMAIN-CONTAINING PROTEIN"/>
    <property type="match status" value="1"/>
</dbReference>
<proteinExistence type="predicted"/>
<dbReference type="STRING" id="7370.A0A1I8NK77"/>
<dbReference type="InterPro" id="IPR005312">
    <property type="entry name" value="DUF1759"/>
</dbReference>
<sequence>MQRDRIIHRIASLADPQHLAGASLHQLEVFSMQLERHYETFQRLQNTIELDDGGAFEHTHRDDLEDAYCSAKAFIAQQLDSVRVSPSPPYNSTTIASTSRRVILPKLQLPKFGGHAKDWLEFHNMFQVLVHQNNELSSVEKFHYLRSCLTDKAAKLIQSLEVTPGNYTKAVELLTIRYNNTRYIFKAHLQEIFDIRRLHNPTVASLREYIDIINANLRALQSLATSQQITDGIFIQLVTSKLDPDTQTKWEEEVSKISDAQPSIANIRMPTWSDLTTFMERRCQTTNLIEYGRTNKAIASTSSIPKKTTLTLVTNNSSKCVLCNETPHHNPFKCQRFMALDVMARYQQAKNARLCLNCLTPLCR</sequence>
<gene>
    <name evidence="1" type="primary">105262528</name>
</gene>